<protein>
    <submittedName>
        <fullName evidence="1">Uncharacterized protein</fullName>
    </submittedName>
</protein>
<dbReference type="AlphaFoldDB" id="K6XKQ0"/>
<evidence type="ECO:0000313" key="1">
    <source>
        <dbReference type="EMBL" id="GAC21234.1"/>
    </source>
</evidence>
<evidence type="ECO:0000313" key="2">
    <source>
        <dbReference type="Proteomes" id="UP000006327"/>
    </source>
</evidence>
<accession>K6XKQ0</accession>
<proteinExistence type="predicted"/>
<organism evidence="1 2">
    <name type="scientific">Paraglaciecola arctica BSs20135</name>
    <dbReference type="NCBI Taxonomy" id="493475"/>
    <lineage>
        <taxon>Bacteria</taxon>
        <taxon>Pseudomonadati</taxon>
        <taxon>Pseudomonadota</taxon>
        <taxon>Gammaproteobacteria</taxon>
        <taxon>Alteromonadales</taxon>
        <taxon>Alteromonadaceae</taxon>
        <taxon>Paraglaciecola</taxon>
    </lineage>
</organism>
<keyword evidence="2" id="KW-1185">Reference proteome</keyword>
<gene>
    <name evidence="1" type="ORF">GARC_4292</name>
</gene>
<dbReference type="EMBL" id="BAEO01000062">
    <property type="protein sequence ID" value="GAC21234.1"/>
    <property type="molecule type" value="Genomic_DNA"/>
</dbReference>
<reference evidence="1 2" key="1">
    <citation type="journal article" date="2017" name="Antonie Van Leeuwenhoek">
        <title>Rhizobium rhizosphaerae sp. nov., a novel species isolated from rice rhizosphere.</title>
        <authorList>
            <person name="Zhao J.J."/>
            <person name="Zhang J."/>
            <person name="Zhang R.J."/>
            <person name="Zhang C.W."/>
            <person name="Yin H.Q."/>
            <person name="Zhang X.X."/>
        </authorList>
    </citation>
    <scope>NUCLEOTIDE SEQUENCE [LARGE SCALE GENOMIC DNA]</scope>
    <source>
        <strain evidence="1 2">BSs20135</strain>
    </source>
</reference>
<dbReference type="Proteomes" id="UP000006327">
    <property type="component" value="Unassembled WGS sequence"/>
</dbReference>
<sequence length="37" mass="4344">MNQFVEQFDLGQQLTVKFISRMTSLCFPDKHPITTNK</sequence>
<comment type="caution">
    <text evidence="1">The sequence shown here is derived from an EMBL/GenBank/DDBJ whole genome shotgun (WGS) entry which is preliminary data.</text>
</comment>
<name>K6XKQ0_9ALTE</name>